<keyword evidence="2" id="KW-1185">Reference proteome</keyword>
<dbReference type="EMBL" id="CASHSV030000109">
    <property type="protein sequence ID" value="CAJ2650923.1"/>
    <property type="molecule type" value="Genomic_DNA"/>
</dbReference>
<accession>A0ACB0K419</accession>
<sequence>MEAERCVTVTLLYQEGQSTPDYRYRDSDDEIVVDEHAFLARQSTIVARVLMKVRLKKAQLKALALLRRNRRLRRLRTRTRRSIIRKNLQILHQ</sequence>
<evidence type="ECO:0000313" key="2">
    <source>
        <dbReference type="Proteomes" id="UP001177021"/>
    </source>
</evidence>
<dbReference type="Proteomes" id="UP001177021">
    <property type="component" value="Unassembled WGS sequence"/>
</dbReference>
<organism evidence="1 2">
    <name type="scientific">Trifolium pratense</name>
    <name type="common">Red clover</name>
    <dbReference type="NCBI Taxonomy" id="57577"/>
    <lineage>
        <taxon>Eukaryota</taxon>
        <taxon>Viridiplantae</taxon>
        <taxon>Streptophyta</taxon>
        <taxon>Embryophyta</taxon>
        <taxon>Tracheophyta</taxon>
        <taxon>Spermatophyta</taxon>
        <taxon>Magnoliopsida</taxon>
        <taxon>eudicotyledons</taxon>
        <taxon>Gunneridae</taxon>
        <taxon>Pentapetalae</taxon>
        <taxon>rosids</taxon>
        <taxon>fabids</taxon>
        <taxon>Fabales</taxon>
        <taxon>Fabaceae</taxon>
        <taxon>Papilionoideae</taxon>
        <taxon>50 kb inversion clade</taxon>
        <taxon>NPAAA clade</taxon>
        <taxon>Hologalegina</taxon>
        <taxon>IRL clade</taxon>
        <taxon>Trifolieae</taxon>
        <taxon>Trifolium</taxon>
    </lineage>
</organism>
<evidence type="ECO:0000313" key="1">
    <source>
        <dbReference type="EMBL" id="CAJ2650923.1"/>
    </source>
</evidence>
<protein>
    <submittedName>
        <fullName evidence="1">Uncharacterized protein</fullName>
    </submittedName>
</protein>
<proteinExistence type="predicted"/>
<reference evidence="1" key="1">
    <citation type="submission" date="2023-10" db="EMBL/GenBank/DDBJ databases">
        <authorList>
            <person name="Rodriguez Cubillos JULIANA M."/>
            <person name="De Vega J."/>
        </authorList>
    </citation>
    <scope>NUCLEOTIDE SEQUENCE</scope>
</reference>
<gene>
    <name evidence="1" type="ORF">MILVUS5_LOCUS18641</name>
</gene>
<name>A0ACB0K419_TRIPR</name>
<comment type="caution">
    <text evidence="1">The sequence shown here is derived from an EMBL/GenBank/DDBJ whole genome shotgun (WGS) entry which is preliminary data.</text>
</comment>